<dbReference type="InterPro" id="IPR007358">
    <property type="entry name" value="Nucleoid_associated_NdpA"/>
</dbReference>
<dbReference type="Proteomes" id="UP000031937">
    <property type="component" value="Unassembled WGS sequence"/>
</dbReference>
<name>A0A0C3MGI2_9PORP</name>
<evidence type="ECO:0000313" key="3">
    <source>
        <dbReference type="Proteomes" id="UP000031937"/>
    </source>
</evidence>
<proteinExistence type="predicted"/>
<sequence>MMNFENCEIGNIVIHDIGNKYEEGDIRFSESNFVPDEQEVHNLLKTYFLTPFKRDAFYRFSAYEGELSRNPVYAAIRSVFEDPASFYKASIDIARHLFEQSNHPNIKSGELYLVHFKNCLLEDGTCDAIGIFKSENKDTFLKIIVNQNSYQLTSESGINIKKLDKACLIFNMNEESGYRVTVLDKTNHTEAVYWTTDFLGLEQQEDDYFQTSNYLKLCKDFVQEVYNQENDIPKADQIDMLNRSIDYFKKADTFDEDRFKEEIVMDPQVIRAFEDFKNFYEEKNEIALKDSFDVSDSAVKDEKRYFKHVLKLDKNFHVYIHGQKKYIEKGYDSAKDMNYYKLFFREEN</sequence>
<reference evidence="1 3" key="2">
    <citation type="submission" date="2014-07" db="EMBL/GenBank/DDBJ databases">
        <title>Porphyromonadaceae bacterium OUH 334697 = ATCC BAA-2682 = DSM 28341 draft genome.</title>
        <authorList>
            <person name="Sydenham T.V."/>
            <person name="Hasman H."/>
            <person name="Justesen U.S."/>
        </authorList>
    </citation>
    <scope>NUCLEOTIDE SEQUENCE [LARGE SCALE GENOMIC DNA]</scope>
    <source>
        <strain evidence="1 3">OUH 334697</strain>
    </source>
</reference>
<evidence type="ECO:0000313" key="4">
    <source>
        <dbReference type="Proteomes" id="UP000031980"/>
    </source>
</evidence>
<dbReference type="AlphaFoldDB" id="A0A0C3MGI2"/>
<organism evidence="2 4">
    <name type="scientific">Sanguibacteroides justesenii</name>
    <dbReference type="NCBI Taxonomy" id="1547597"/>
    <lineage>
        <taxon>Bacteria</taxon>
        <taxon>Pseudomonadati</taxon>
        <taxon>Bacteroidota</taxon>
        <taxon>Bacteroidia</taxon>
        <taxon>Bacteroidales</taxon>
        <taxon>Porphyromonadaceae</taxon>
        <taxon>Sanguibacteroides</taxon>
    </lineage>
</organism>
<dbReference type="RefSeq" id="WP_041503641.1">
    <property type="nucleotide sequence ID" value="NZ_JPIT01000031.1"/>
</dbReference>
<comment type="caution">
    <text evidence="2">The sequence shown here is derived from an EMBL/GenBank/DDBJ whole genome shotgun (WGS) entry which is preliminary data.</text>
</comment>
<evidence type="ECO:0000313" key="1">
    <source>
        <dbReference type="EMBL" id="KIO43419.1"/>
    </source>
</evidence>
<gene>
    <name evidence="2" type="ORF">BA92_03795</name>
    <name evidence="1" type="ORF">IE90_09760</name>
</gene>
<dbReference type="EMBL" id="JPIU01000037">
    <property type="protein sequence ID" value="KIO45598.1"/>
    <property type="molecule type" value="Genomic_DNA"/>
</dbReference>
<dbReference type="Pfam" id="PF04245">
    <property type="entry name" value="NA37"/>
    <property type="match status" value="1"/>
</dbReference>
<evidence type="ECO:0000313" key="2">
    <source>
        <dbReference type="EMBL" id="KIO45598.1"/>
    </source>
</evidence>
<dbReference type="OrthoDB" id="9153118at2"/>
<dbReference type="GO" id="GO:0009295">
    <property type="term" value="C:nucleoid"/>
    <property type="evidence" value="ECO:0007669"/>
    <property type="project" value="InterPro"/>
</dbReference>
<dbReference type="Proteomes" id="UP000031980">
    <property type="component" value="Unassembled WGS sequence"/>
</dbReference>
<accession>A0A0C3MGI2</accession>
<dbReference type="EMBL" id="JPIT01000031">
    <property type="protein sequence ID" value="KIO43419.1"/>
    <property type="molecule type" value="Genomic_DNA"/>
</dbReference>
<keyword evidence="4" id="KW-1185">Reference proteome</keyword>
<protein>
    <submittedName>
        <fullName evidence="2">Uncharacterized protein</fullName>
    </submittedName>
</protein>
<reference evidence="2 4" key="1">
    <citation type="submission" date="2014-07" db="EMBL/GenBank/DDBJ databases">
        <title>Porphyromonadaceae bacterium OUH 308042 = ATCC BAA-2681 = DSM 28342 draft genome.</title>
        <authorList>
            <person name="Sydenham T.V."/>
            <person name="Hasman H."/>
            <person name="Justensen U.S."/>
        </authorList>
    </citation>
    <scope>NUCLEOTIDE SEQUENCE [LARGE SCALE GENOMIC DNA]</scope>
    <source>
        <strain evidence="2 4">OUH 308042</strain>
    </source>
</reference>